<keyword evidence="2" id="KW-1185">Reference proteome</keyword>
<gene>
    <name evidence="1" type="ORF">RPERSI_LOCUS23835</name>
</gene>
<dbReference type="Proteomes" id="UP000789920">
    <property type="component" value="Unassembled WGS sequence"/>
</dbReference>
<organism evidence="1 2">
    <name type="scientific">Racocetra persica</name>
    <dbReference type="NCBI Taxonomy" id="160502"/>
    <lineage>
        <taxon>Eukaryota</taxon>
        <taxon>Fungi</taxon>
        <taxon>Fungi incertae sedis</taxon>
        <taxon>Mucoromycota</taxon>
        <taxon>Glomeromycotina</taxon>
        <taxon>Glomeromycetes</taxon>
        <taxon>Diversisporales</taxon>
        <taxon>Gigasporaceae</taxon>
        <taxon>Racocetra</taxon>
    </lineage>
</organism>
<sequence>QGKSSLANLIVNDEKIFEEWGKFDEVFKKGNGTLSQTKKTQSKKITLKIDAGREVQDLININKKICKSARKRVIDHLATCEDVYKPGSLDEINERISGLLNENKELQKQLEELQKEYNMLQEQLNKFRDTEECSKEMSFSQEFYNELEIRKEENELKKKMDEMMKKIDEIKNSIHGNENSIIGLFAAIGRGLDILTEMVIGLAGKALE</sequence>
<proteinExistence type="predicted"/>
<reference evidence="1" key="1">
    <citation type="submission" date="2021-06" db="EMBL/GenBank/DDBJ databases">
        <authorList>
            <person name="Kallberg Y."/>
            <person name="Tangrot J."/>
            <person name="Rosling A."/>
        </authorList>
    </citation>
    <scope>NUCLEOTIDE SEQUENCE</scope>
    <source>
        <strain evidence="1">MA461A</strain>
    </source>
</reference>
<protein>
    <submittedName>
        <fullName evidence="1">31835_t:CDS:1</fullName>
    </submittedName>
</protein>
<comment type="caution">
    <text evidence="1">The sequence shown here is derived from an EMBL/GenBank/DDBJ whole genome shotgun (WGS) entry which is preliminary data.</text>
</comment>
<accession>A0ACA9RVR7</accession>
<feature type="non-terminal residue" evidence="1">
    <location>
        <position position="1"/>
    </location>
</feature>
<name>A0ACA9RVR7_9GLOM</name>
<feature type="non-terminal residue" evidence="1">
    <location>
        <position position="208"/>
    </location>
</feature>
<evidence type="ECO:0000313" key="2">
    <source>
        <dbReference type="Proteomes" id="UP000789920"/>
    </source>
</evidence>
<dbReference type="EMBL" id="CAJVQC010075319">
    <property type="protein sequence ID" value="CAG8813751.1"/>
    <property type="molecule type" value="Genomic_DNA"/>
</dbReference>
<evidence type="ECO:0000313" key="1">
    <source>
        <dbReference type="EMBL" id="CAG8813751.1"/>
    </source>
</evidence>